<evidence type="ECO:0000313" key="9">
    <source>
        <dbReference type="Proteomes" id="UP001310692"/>
    </source>
</evidence>
<dbReference type="Gene3D" id="2.60.120.620">
    <property type="entry name" value="q2cbj1_9rhob like domain"/>
    <property type="match status" value="1"/>
</dbReference>
<dbReference type="PROSITE" id="PS51471">
    <property type="entry name" value="FE2OG_OXY"/>
    <property type="match status" value="1"/>
</dbReference>
<dbReference type="PANTHER" id="PTHR12117:SF0">
    <property type="entry name" value="PROLYL 3-HYDROXYLASE OGFOD1"/>
    <property type="match status" value="1"/>
</dbReference>
<evidence type="ECO:0000256" key="5">
    <source>
        <dbReference type="ARBA" id="ARBA00023002"/>
    </source>
</evidence>
<dbReference type="Pfam" id="PF13661">
    <property type="entry name" value="2OG-FeII_Oxy_4"/>
    <property type="match status" value="1"/>
</dbReference>
<keyword evidence="4" id="KW-0223">Dioxygenase</keyword>
<keyword evidence="9" id="KW-1185">Reference proteome</keyword>
<reference evidence="8 9" key="1">
    <citation type="submission" date="2024-01" db="EMBL/GenBank/DDBJ databases">
        <title>Hyphobacterium bacterium isolated from marine sediment.</title>
        <authorList>
            <person name="Zhao S."/>
        </authorList>
    </citation>
    <scope>NUCLEOTIDE SEQUENCE [LARGE SCALE GENOMIC DNA]</scope>
    <source>
        <strain evidence="8 9">Y60-23</strain>
    </source>
</reference>
<keyword evidence="2" id="KW-0479">Metal-binding</keyword>
<accession>A0ABU7M2P0</accession>
<gene>
    <name evidence="8" type="ORF">V0U35_13380</name>
</gene>
<evidence type="ECO:0000259" key="7">
    <source>
        <dbReference type="PROSITE" id="PS51471"/>
    </source>
</evidence>
<dbReference type="PANTHER" id="PTHR12117">
    <property type="entry name" value="HISTONE ACETYLTRANSFERASE COMPLEX"/>
    <property type="match status" value="1"/>
</dbReference>
<dbReference type="Proteomes" id="UP001310692">
    <property type="component" value="Unassembled WGS sequence"/>
</dbReference>
<dbReference type="InterPro" id="IPR051842">
    <property type="entry name" value="uS12_prolyl_hydroxylase"/>
</dbReference>
<name>A0ABU7M2P0_9PROT</name>
<evidence type="ECO:0000256" key="2">
    <source>
        <dbReference type="ARBA" id="ARBA00022723"/>
    </source>
</evidence>
<keyword evidence="6" id="KW-0408">Iron</keyword>
<dbReference type="RefSeq" id="WP_330197243.1">
    <property type="nucleotide sequence ID" value="NZ_JAZDRO010000008.1"/>
</dbReference>
<organism evidence="8 9">
    <name type="scientific">Hyphobacterium marinum</name>
    <dbReference type="NCBI Taxonomy" id="3116574"/>
    <lineage>
        <taxon>Bacteria</taxon>
        <taxon>Pseudomonadati</taxon>
        <taxon>Pseudomonadota</taxon>
        <taxon>Alphaproteobacteria</taxon>
        <taxon>Maricaulales</taxon>
        <taxon>Maricaulaceae</taxon>
        <taxon>Hyphobacterium</taxon>
    </lineage>
</organism>
<comment type="cofactor">
    <cofactor evidence="1">
        <name>L-ascorbate</name>
        <dbReference type="ChEBI" id="CHEBI:38290"/>
    </cofactor>
</comment>
<dbReference type="InterPro" id="IPR005123">
    <property type="entry name" value="Oxoglu/Fe-dep_dioxygenase_dom"/>
</dbReference>
<dbReference type="SMART" id="SM00702">
    <property type="entry name" value="P4Hc"/>
    <property type="match status" value="1"/>
</dbReference>
<dbReference type="EMBL" id="JAZDRO010000008">
    <property type="protein sequence ID" value="MEE2567670.1"/>
    <property type="molecule type" value="Genomic_DNA"/>
</dbReference>
<comment type="caution">
    <text evidence="8">The sequence shown here is derived from an EMBL/GenBank/DDBJ whole genome shotgun (WGS) entry which is preliminary data.</text>
</comment>
<evidence type="ECO:0000256" key="6">
    <source>
        <dbReference type="ARBA" id="ARBA00023004"/>
    </source>
</evidence>
<evidence type="ECO:0000256" key="1">
    <source>
        <dbReference type="ARBA" id="ARBA00001961"/>
    </source>
</evidence>
<evidence type="ECO:0000313" key="8">
    <source>
        <dbReference type="EMBL" id="MEE2567670.1"/>
    </source>
</evidence>
<keyword evidence="5" id="KW-0560">Oxidoreductase</keyword>
<feature type="domain" description="Fe2OG dioxygenase" evidence="7">
    <location>
        <begin position="143"/>
        <end position="250"/>
    </location>
</feature>
<protein>
    <submittedName>
        <fullName evidence="8">2OG-Fe(II) oxygenase family protein</fullName>
    </submittedName>
</protein>
<evidence type="ECO:0000256" key="4">
    <source>
        <dbReference type="ARBA" id="ARBA00022964"/>
    </source>
</evidence>
<dbReference type="InterPro" id="IPR006620">
    <property type="entry name" value="Pro_4_hyd_alph"/>
</dbReference>
<keyword evidence="3" id="KW-0847">Vitamin C</keyword>
<sequence>MTQQAWKPDGGGNVLRLNPALDRKALAEAFARDGFVQIENLFPDDVANAMEAVLANRTPWRTIFTDNNGQVRKYRPHEMAALPVQQSQQLQQGIFRKAREGFAFLYHYYPMIETLQTGEDAGHPLHQMVQFLNMSEWLDFGREIIGCDTVNRSDAQATLYAPGDFLTRHDDSYGDVVDRRAAFVIGFTREWKSDWGGQLVFYDGDAVIERAFQPRFNVVTFFKVPRWHAVTYVAPFAGAGRYSITGWLDHGRVDVPG</sequence>
<dbReference type="InterPro" id="IPR039558">
    <property type="entry name" value="TPA1/OFD1_N"/>
</dbReference>
<proteinExistence type="predicted"/>
<evidence type="ECO:0000256" key="3">
    <source>
        <dbReference type="ARBA" id="ARBA00022896"/>
    </source>
</evidence>